<name>A0AAI9WNP5_9BURK</name>
<dbReference type="EMBL" id="WEHW01000004">
    <property type="protein sequence ID" value="KAB7652331.1"/>
    <property type="molecule type" value="Genomic_DNA"/>
</dbReference>
<comment type="caution">
    <text evidence="1">The sequence shown here is derived from an EMBL/GenBank/DDBJ whole genome shotgun (WGS) entry which is preliminary data.</text>
</comment>
<reference evidence="1 2" key="1">
    <citation type="submission" date="2019-10" db="EMBL/GenBank/DDBJ databases">
        <title>Genome diversity of Sutterella seckii.</title>
        <authorList>
            <person name="Chaplin A.V."/>
            <person name="Sokolova S.R."/>
            <person name="Mosin K.A."/>
            <person name="Ivanova E.L."/>
            <person name="Kochetkova T.O."/>
            <person name="Goltsov A.Y."/>
            <person name="Trofimov D.Y."/>
            <person name="Efimov B.A."/>
        </authorList>
    </citation>
    <scope>NUCLEOTIDE SEQUENCE [LARGE SCALE GENOMIC DNA]</scope>
    <source>
        <strain evidence="1 2">ASD3426</strain>
    </source>
</reference>
<gene>
    <name evidence="1" type="ORF">GBM96_02550</name>
</gene>
<dbReference type="RefSeq" id="WP_152156918.1">
    <property type="nucleotide sequence ID" value="NZ_WEHW01000004.1"/>
</dbReference>
<organism evidence="1 2">
    <name type="scientific">Sutterella seckii</name>
    <dbReference type="NCBI Taxonomy" id="1944635"/>
    <lineage>
        <taxon>Bacteria</taxon>
        <taxon>Pseudomonadati</taxon>
        <taxon>Pseudomonadota</taxon>
        <taxon>Betaproteobacteria</taxon>
        <taxon>Burkholderiales</taxon>
        <taxon>Sutterellaceae</taxon>
        <taxon>Sutterella</taxon>
    </lineage>
</organism>
<accession>A0AAI9WNP5</accession>
<keyword evidence="2" id="KW-1185">Reference proteome</keyword>
<evidence type="ECO:0000313" key="2">
    <source>
        <dbReference type="Proteomes" id="UP000469462"/>
    </source>
</evidence>
<proteinExistence type="predicted"/>
<dbReference type="AlphaFoldDB" id="A0AAI9WNP5"/>
<dbReference type="Proteomes" id="UP000469462">
    <property type="component" value="Unassembled WGS sequence"/>
</dbReference>
<sequence>MEASDVKILENPKRLREIRDQMVVRDVNLDTDDTVYPALTALIARTLEETGLVEDMSQALGYNPALTLHLLNAAVGSTASFFLTESFRRKDLSDLADRAVVSRPSKLFGSGALSEMEMNDLFREISRSPNLLERFNAARIRRSGAKRLAVSIGMEPIVRCSPSFARSSISILDFSQPDDPKVLGGFPSKANYPDCAKAALEAVQCLLDRTGALKEGYDVTVVDWITSPSDFRSLAKLEKKGFKFFAQSSIDLEPAEGIARKLVKKDTDDNPEWKKTGSSTETISGLVLPRLEKPVSAVFLHERSYEDATAEGLEWVLNDGRLTQEEFQKKREICGFKAFFTNNAELDLMNVEGIWYQNFDAIPHDAKTIADCMDAYNGTSFEGASPQGRFFMTYVVIAVIDALYAKYLKKVGVADEYDWIDNYPDDFIASLVRLQTLGVVRDEDDADIRFAASDHELQACRDSARIYGAEDLLESAQKAWDGTSVNPVLARIRAAAKA</sequence>
<protein>
    <submittedName>
        <fullName evidence="1">Uncharacterized protein</fullName>
    </submittedName>
</protein>
<evidence type="ECO:0000313" key="1">
    <source>
        <dbReference type="EMBL" id="KAB7652331.1"/>
    </source>
</evidence>